<dbReference type="Pfam" id="PF06477">
    <property type="entry name" value="DUF1091"/>
    <property type="match status" value="1"/>
</dbReference>
<dbReference type="OrthoDB" id="7834469at2759"/>
<reference evidence="3" key="1">
    <citation type="submission" date="2018-01" db="EMBL/GenBank/DDBJ databases">
        <authorList>
            <person name="Alioto T."/>
            <person name="Alioto T."/>
        </authorList>
    </citation>
    <scope>NUCLEOTIDE SEQUENCE [LARGE SCALE GENOMIC DNA]</scope>
</reference>
<evidence type="ECO:0000256" key="1">
    <source>
        <dbReference type="SAM" id="SignalP"/>
    </source>
</evidence>
<organism evidence="2 3">
    <name type="scientific">Drosophila guanche</name>
    <name type="common">Fruit fly</name>
    <dbReference type="NCBI Taxonomy" id="7266"/>
    <lineage>
        <taxon>Eukaryota</taxon>
        <taxon>Metazoa</taxon>
        <taxon>Ecdysozoa</taxon>
        <taxon>Arthropoda</taxon>
        <taxon>Hexapoda</taxon>
        <taxon>Insecta</taxon>
        <taxon>Pterygota</taxon>
        <taxon>Neoptera</taxon>
        <taxon>Endopterygota</taxon>
        <taxon>Diptera</taxon>
        <taxon>Brachycera</taxon>
        <taxon>Muscomorpha</taxon>
        <taxon>Ephydroidea</taxon>
        <taxon>Drosophilidae</taxon>
        <taxon>Drosophila</taxon>
        <taxon>Sophophora</taxon>
    </lineage>
</organism>
<evidence type="ECO:0000313" key="2">
    <source>
        <dbReference type="EMBL" id="SPP85794.1"/>
    </source>
</evidence>
<feature type="chain" id="PRO_5017405807" evidence="1">
    <location>
        <begin position="18"/>
        <end position="178"/>
    </location>
</feature>
<feature type="signal peptide" evidence="1">
    <location>
        <begin position="1"/>
        <end position="17"/>
    </location>
</feature>
<keyword evidence="1" id="KW-0732">Signal</keyword>
<dbReference type="Proteomes" id="UP000268350">
    <property type="component" value="Unassembled WGS sequence"/>
</dbReference>
<gene>
    <name evidence="2" type="ORF">DGUA_6G004334</name>
</gene>
<dbReference type="EMBL" id="OUUW01000010">
    <property type="protein sequence ID" value="SPP85794.1"/>
    <property type="molecule type" value="Genomic_DNA"/>
</dbReference>
<dbReference type="InterPro" id="IPR010512">
    <property type="entry name" value="DUF1091"/>
</dbReference>
<accession>A0A3B0JUM9</accession>
<protein>
    <submittedName>
        <fullName evidence="2">Uncharacterized protein</fullName>
    </submittedName>
</protein>
<name>A0A3B0JUM9_DROGU</name>
<dbReference type="SMART" id="SM00697">
    <property type="entry name" value="DM8"/>
    <property type="match status" value="1"/>
</dbReference>
<sequence>MICAVLWICWFLVINDAMTEQRNFRVILDEISVSDRDPDLMEKLELQLYQRNNRSYVDAQIIFKRNFKDMSARTALDFWKGRQKKIRLYDVRLDACLFLDVSHKNRLFNIYAKALRKYSNLSCPFKANFNYTFNQLYFDEQELPSFIPLGVFRALIEYSTKQKLSVRIIVHGKIVPRP</sequence>
<proteinExistence type="predicted"/>
<dbReference type="AlphaFoldDB" id="A0A3B0JUM9"/>
<keyword evidence="3" id="KW-1185">Reference proteome</keyword>
<evidence type="ECO:0000313" key="3">
    <source>
        <dbReference type="Proteomes" id="UP000268350"/>
    </source>
</evidence>
<dbReference type="PANTHER" id="PTHR20898">
    <property type="entry name" value="DAEDALUS ON 3-RELATED-RELATED"/>
    <property type="match status" value="1"/>
</dbReference>
<dbReference type="PANTHER" id="PTHR20898:SF0">
    <property type="entry name" value="DAEDALUS ON 3-RELATED"/>
    <property type="match status" value="1"/>
</dbReference>
<dbReference type="OMA" id="EKFECKV"/>